<dbReference type="InterPro" id="IPR016256">
    <property type="entry name" value="Ser/Thr_kinase_Rad53"/>
</dbReference>
<evidence type="ECO:0000256" key="1">
    <source>
        <dbReference type="ARBA" id="ARBA00005575"/>
    </source>
</evidence>
<organism evidence="12 13">
    <name type="scientific">Magnusiomyces paraingens</name>
    <dbReference type="NCBI Taxonomy" id="2606893"/>
    <lineage>
        <taxon>Eukaryota</taxon>
        <taxon>Fungi</taxon>
        <taxon>Dikarya</taxon>
        <taxon>Ascomycota</taxon>
        <taxon>Saccharomycotina</taxon>
        <taxon>Dipodascomycetes</taxon>
        <taxon>Dipodascales</taxon>
        <taxon>Dipodascaceae</taxon>
        <taxon>Magnusiomyces</taxon>
    </lineage>
</organism>
<dbReference type="RefSeq" id="XP_031853472.1">
    <property type="nucleotide sequence ID" value="XM_031997581.1"/>
</dbReference>
<comment type="subcellular location">
    <subcellularLocation>
        <location evidence="7">Nucleus</location>
    </subcellularLocation>
</comment>
<feature type="binding site" evidence="8">
    <location>
        <position position="178"/>
    </location>
    <ligand>
        <name>ATP</name>
        <dbReference type="ChEBI" id="CHEBI:30616"/>
    </ligand>
</feature>
<dbReference type="EMBL" id="CABVLU010000002">
    <property type="protein sequence ID" value="VVT50736.1"/>
    <property type="molecule type" value="Genomic_DNA"/>
</dbReference>
<evidence type="ECO:0000313" key="12">
    <source>
        <dbReference type="EMBL" id="VVT50736.1"/>
    </source>
</evidence>
<accession>A0A5E8BGD9</accession>
<dbReference type="PIRSF" id="PIRSF000661">
    <property type="entry name" value="Ser/Thr_PK_RAD53"/>
    <property type="match status" value="1"/>
</dbReference>
<keyword evidence="2 7" id="KW-0723">Serine/threonine-protein kinase</keyword>
<dbReference type="Gene3D" id="1.10.510.10">
    <property type="entry name" value="Transferase(Phosphotransferase) domain 1"/>
    <property type="match status" value="1"/>
</dbReference>
<keyword evidence="7" id="KW-0227">DNA damage</keyword>
<keyword evidence="6 7" id="KW-0067">ATP-binding</keyword>
<dbReference type="InterPro" id="IPR017441">
    <property type="entry name" value="Protein_kinase_ATP_BS"/>
</dbReference>
<dbReference type="Pfam" id="PF00498">
    <property type="entry name" value="FHA"/>
    <property type="match status" value="2"/>
</dbReference>
<evidence type="ECO:0000259" key="10">
    <source>
        <dbReference type="PROSITE" id="PS50006"/>
    </source>
</evidence>
<dbReference type="EC" id="2.7.12.1" evidence="7"/>
<sequence length="827" mass="92064">MEKEDSTQPNTREPPNSDSIDVEPDDICYLSCLTHHYGRIRLQSNNGTRFQWTFGRLPECNIQIDYSRRISKIHFLITKKNENVLLKDVSTNGTLLNSIRIAKNKEYILAHGDEITIGSGVPGEEVKFFVTFPGTTTGTPTEGVHAQYDLRSEVLGQGAFAVVKKAIERTTGNPYAVKIIDKKKIMSGVSVEREIDILKKLKHEYIVGLRDFYEDGNNYYLIMDLISGGDLMDFVTSNGAIPEEPSREIARQVLCALQYVHSLGISHRDIKPDNILIAQDEPVIVRISDFGLAKLTKSGSSLQTFCGTLAYLAPEIMAKKHSENGKSTIYSNKVDIWSVGCMLYVILTGYLPFSNNTQNALYQSVLSGRFCMEPLISANISKPCLDFLHYVLDVNQDSRPSAEQALQHYWFTKFSFDNDESQTSEAFVAPSVSSVEPAAPEPSLVPAPKSISIKRQPSVANHGKGAIKNPDEFPSMRLNLDVKANEKNSDGDIDIPDVPELEPSSEDVPMVSPKEKKETQKSKETTKKVPVTSQPPTQKVGNVPEPKGAQNGHDPNDSDEDGDEIRQAADAQFKNRVNQVNSIVKSLNNSNSSPLQSRPYISVVRDMDNQNAIDMPIGTWMILRTLDTSIPHEDICITHPLLKFGRSSEIDNVFDLRDNRISKLHACIGVQPASPNSPSKNGLYKIFLGDWSRNGCYVNKEKIGKGNMAQLQDGDVIYFFQETRAVEFLGFQVVVIDTPSFVSRPHSDKNVILPFNEDPLRFKGWVKGTVSIGHLSSPISSSPSNRVGNRHSRFNELQSITSPNTPGKRALVESEDDRPAKRVSRYK</sequence>
<comment type="catalytic activity">
    <reaction evidence="7">
        <text>L-threonyl-[protein] + ATP = O-phospho-L-threonyl-[protein] + ADP + H(+)</text>
        <dbReference type="Rhea" id="RHEA:46608"/>
        <dbReference type="Rhea" id="RHEA-COMP:11060"/>
        <dbReference type="Rhea" id="RHEA-COMP:11605"/>
        <dbReference type="ChEBI" id="CHEBI:15378"/>
        <dbReference type="ChEBI" id="CHEBI:30013"/>
        <dbReference type="ChEBI" id="CHEBI:30616"/>
        <dbReference type="ChEBI" id="CHEBI:61977"/>
        <dbReference type="ChEBI" id="CHEBI:456216"/>
        <dbReference type="EC" id="2.7.12.1"/>
    </reaction>
</comment>
<dbReference type="GO" id="GO:0006281">
    <property type="term" value="P:DNA repair"/>
    <property type="evidence" value="ECO:0007669"/>
    <property type="project" value="InterPro"/>
</dbReference>
<feature type="compositionally biased region" description="Polar residues" evidence="9">
    <location>
        <begin position="7"/>
        <end position="19"/>
    </location>
</feature>
<dbReference type="Gene3D" id="3.30.200.20">
    <property type="entry name" value="Phosphorylase Kinase, domain 1"/>
    <property type="match status" value="1"/>
</dbReference>
<evidence type="ECO:0000256" key="8">
    <source>
        <dbReference type="PROSITE-ProRule" id="PRU10141"/>
    </source>
</evidence>
<dbReference type="SMART" id="SM00240">
    <property type="entry name" value="FHA"/>
    <property type="match status" value="2"/>
</dbReference>
<keyword evidence="5 7" id="KW-0418">Kinase</keyword>
<feature type="domain" description="Protein kinase" evidence="11">
    <location>
        <begin position="149"/>
        <end position="411"/>
    </location>
</feature>
<dbReference type="SUPFAM" id="SSF56112">
    <property type="entry name" value="Protein kinase-like (PK-like)"/>
    <property type="match status" value="1"/>
</dbReference>
<feature type="compositionally biased region" description="Polar residues" evidence="9">
    <location>
        <begin position="531"/>
        <end position="540"/>
    </location>
</feature>
<reference evidence="12 13" key="1">
    <citation type="submission" date="2019-09" db="EMBL/GenBank/DDBJ databases">
        <authorList>
            <person name="Brejova B."/>
        </authorList>
    </citation>
    <scope>NUCLEOTIDE SEQUENCE [LARGE SCALE GENOMIC DNA]</scope>
</reference>
<feature type="compositionally biased region" description="Basic and acidic residues" evidence="9">
    <location>
        <begin position="513"/>
        <end position="527"/>
    </location>
</feature>
<evidence type="ECO:0000256" key="5">
    <source>
        <dbReference type="ARBA" id="ARBA00022777"/>
    </source>
</evidence>
<evidence type="ECO:0000256" key="9">
    <source>
        <dbReference type="SAM" id="MobiDB-lite"/>
    </source>
</evidence>
<proteinExistence type="inferred from homology"/>
<feature type="domain" description="FHA" evidence="10">
    <location>
        <begin position="642"/>
        <end position="703"/>
    </location>
</feature>
<dbReference type="GO" id="GO:0004713">
    <property type="term" value="F:protein tyrosine kinase activity"/>
    <property type="evidence" value="ECO:0007669"/>
    <property type="project" value="UniProtKB-KW"/>
</dbReference>
<keyword evidence="4 7" id="KW-0547">Nucleotide-binding</keyword>
<protein>
    <recommendedName>
        <fullName evidence="7">Serine/threonine-protein kinase RAD53</fullName>
        <ecNumber evidence="7">2.7.12.1</ecNumber>
    </recommendedName>
</protein>
<dbReference type="PROSITE" id="PS50006">
    <property type="entry name" value="FHA_DOMAIN"/>
    <property type="match status" value="2"/>
</dbReference>
<feature type="region of interest" description="Disordered" evidence="9">
    <location>
        <begin position="436"/>
        <end position="563"/>
    </location>
</feature>
<dbReference type="GO" id="GO:0005524">
    <property type="term" value="F:ATP binding"/>
    <property type="evidence" value="ECO:0007669"/>
    <property type="project" value="UniProtKB-UniRule"/>
</dbReference>
<dbReference type="InterPro" id="IPR011009">
    <property type="entry name" value="Kinase-like_dom_sf"/>
</dbReference>
<dbReference type="FunFam" id="1.10.510.10:FF:000571">
    <property type="entry name" value="Maternal embryonic leucine zipper kinase"/>
    <property type="match status" value="1"/>
</dbReference>
<dbReference type="GO" id="GO:0000077">
    <property type="term" value="P:DNA damage checkpoint signaling"/>
    <property type="evidence" value="ECO:0007669"/>
    <property type="project" value="InterPro"/>
</dbReference>
<dbReference type="Pfam" id="PF00069">
    <property type="entry name" value="Pkinase"/>
    <property type="match status" value="1"/>
</dbReference>
<evidence type="ECO:0000259" key="11">
    <source>
        <dbReference type="PROSITE" id="PS50011"/>
    </source>
</evidence>
<keyword evidence="13" id="KW-1185">Reference proteome</keyword>
<keyword evidence="7" id="KW-0131">Cell cycle</keyword>
<dbReference type="GO" id="GO:0006270">
    <property type="term" value="P:DNA replication initiation"/>
    <property type="evidence" value="ECO:0007669"/>
    <property type="project" value="InterPro"/>
</dbReference>
<dbReference type="InterPro" id="IPR008984">
    <property type="entry name" value="SMAD_FHA_dom_sf"/>
</dbReference>
<dbReference type="PROSITE" id="PS50011">
    <property type="entry name" value="PROTEIN_KINASE_DOM"/>
    <property type="match status" value="1"/>
</dbReference>
<comment type="function">
    <text evidence="7">Controls S-phase checkpoint as well as G1 and G2 DNA damage checkpoints. Phosphorylates proteins on serine, threonine, and tyrosine. Prevents entry into anaphase and mitotic exit after DNA damage via regulation of the Polo kinase CDC5.</text>
</comment>
<dbReference type="PROSITE" id="PS00108">
    <property type="entry name" value="PROTEIN_KINASE_ST"/>
    <property type="match status" value="1"/>
</dbReference>
<feature type="compositionally biased region" description="Polar residues" evidence="9">
    <location>
        <begin position="795"/>
        <end position="805"/>
    </location>
</feature>
<dbReference type="InterPro" id="IPR008271">
    <property type="entry name" value="Ser/Thr_kinase_AS"/>
</dbReference>
<name>A0A5E8BGD9_9ASCO</name>
<dbReference type="GO" id="GO:0004674">
    <property type="term" value="F:protein serine/threonine kinase activity"/>
    <property type="evidence" value="ECO:0007669"/>
    <property type="project" value="UniProtKB-KW"/>
</dbReference>
<comment type="similarity">
    <text evidence="1 7">Belongs to the protein kinase superfamily. CAMK Ser/Thr protein kinase family. CHEK2 subfamily.</text>
</comment>
<dbReference type="GO" id="GO:0005634">
    <property type="term" value="C:nucleus"/>
    <property type="evidence" value="ECO:0007669"/>
    <property type="project" value="UniProtKB-SubCell"/>
</dbReference>
<dbReference type="InterPro" id="IPR000253">
    <property type="entry name" value="FHA_dom"/>
</dbReference>
<keyword evidence="7" id="KW-0539">Nucleus</keyword>
<evidence type="ECO:0000256" key="2">
    <source>
        <dbReference type="ARBA" id="ARBA00022527"/>
    </source>
</evidence>
<gene>
    <name evidence="12" type="ORF">SAPINGB_P002863</name>
</gene>
<dbReference type="Proteomes" id="UP000398389">
    <property type="component" value="Unassembled WGS sequence"/>
</dbReference>
<evidence type="ECO:0000256" key="7">
    <source>
        <dbReference type="PIRNR" id="PIRNR000661"/>
    </source>
</evidence>
<evidence type="ECO:0000256" key="3">
    <source>
        <dbReference type="ARBA" id="ARBA00022679"/>
    </source>
</evidence>
<evidence type="ECO:0000313" key="13">
    <source>
        <dbReference type="Proteomes" id="UP000398389"/>
    </source>
</evidence>
<dbReference type="PROSITE" id="PS00107">
    <property type="entry name" value="PROTEIN_KINASE_ATP"/>
    <property type="match status" value="1"/>
</dbReference>
<feature type="domain" description="FHA" evidence="10">
    <location>
        <begin position="52"/>
        <end position="101"/>
    </location>
</feature>
<dbReference type="Gene3D" id="2.60.200.20">
    <property type="match status" value="2"/>
</dbReference>
<dbReference type="GO" id="GO:0003688">
    <property type="term" value="F:DNA replication origin binding"/>
    <property type="evidence" value="ECO:0007669"/>
    <property type="project" value="InterPro"/>
</dbReference>
<keyword evidence="3 7" id="KW-0808">Transferase</keyword>
<dbReference type="GO" id="GO:0009202">
    <property type="term" value="P:deoxyribonucleoside triphosphate biosynthetic process"/>
    <property type="evidence" value="ECO:0007669"/>
    <property type="project" value="InterPro"/>
</dbReference>
<dbReference type="GeneID" id="43581681"/>
<dbReference type="InterPro" id="IPR000719">
    <property type="entry name" value="Prot_kinase_dom"/>
</dbReference>
<dbReference type="SMART" id="SM00220">
    <property type="entry name" value="S_TKc"/>
    <property type="match status" value="1"/>
</dbReference>
<feature type="region of interest" description="Disordered" evidence="9">
    <location>
        <begin position="1"/>
        <end position="22"/>
    </location>
</feature>
<dbReference type="AlphaFoldDB" id="A0A5E8BGD9"/>
<dbReference type="PANTHER" id="PTHR24347">
    <property type="entry name" value="SERINE/THREONINE-PROTEIN KINASE"/>
    <property type="match status" value="1"/>
</dbReference>
<dbReference type="FunFam" id="3.30.200.20:FF:000315">
    <property type="entry name" value="Calcium-dependent protein kinase 3"/>
    <property type="match status" value="1"/>
</dbReference>
<feature type="region of interest" description="Disordered" evidence="9">
    <location>
        <begin position="777"/>
        <end position="827"/>
    </location>
</feature>
<evidence type="ECO:0000256" key="4">
    <source>
        <dbReference type="ARBA" id="ARBA00022741"/>
    </source>
</evidence>
<keyword evidence="7" id="KW-0829">Tyrosine-protein kinase</keyword>
<dbReference type="SUPFAM" id="SSF49879">
    <property type="entry name" value="SMAD/FHA domain"/>
    <property type="match status" value="2"/>
</dbReference>
<dbReference type="GO" id="GO:0004712">
    <property type="term" value="F:protein serine/threonine/tyrosine kinase activity"/>
    <property type="evidence" value="ECO:0007669"/>
    <property type="project" value="UniProtKB-EC"/>
</dbReference>
<feature type="compositionally biased region" description="Acidic residues" evidence="9">
    <location>
        <begin position="491"/>
        <end position="505"/>
    </location>
</feature>
<evidence type="ECO:0000256" key="6">
    <source>
        <dbReference type="ARBA" id="ARBA00022840"/>
    </source>
</evidence>
<dbReference type="OrthoDB" id="10252171at2759"/>